<gene>
    <name evidence="1" type="ORF">LZ016_05155</name>
</gene>
<dbReference type="EMBL" id="JAKZHW010000001">
    <property type="protein sequence ID" value="MCH8615488.1"/>
    <property type="molecule type" value="Genomic_DNA"/>
</dbReference>
<evidence type="ECO:0000313" key="1">
    <source>
        <dbReference type="EMBL" id="MCH8615488.1"/>
    </source>
</evidence>
<protein>
    <submittedName>
        <fullName evidence="1">YezD family protein</fullName>
    </submittedName>
</protein>
<dbReference type="Proteomes" id="UP001203058">
    <property type="component" value="Unassembled WGS sequence"/>
</dbReference>
<sequence length="59" mass="6499">MSERASSIADQPKAGRQSRGQLLDAIVAQLEGMSFGSLVITVHDGRIVQLERTEKTRLF</sequence>
<dbReference type="InterPro" id="IPR018743">
    <property type="entry name" value="DUF2292"/>
</dbReference>
<keyword evidence="2" id="KW-1185">Reference proteome</keyword>
<dbReference type="Pfam" id="PF10055">
    <property type="entry name" value="DUF2292"/>
    <property type="match status" value="1"/>
</dbReference>
<proteinExistence type="predicted"/>
<organism evidence="1 2">
    <name type="scientific">Sphingomonas telluris</name>
    <dbReference type="NCBI Taxonomy" id="2907998"/>
    <lineage>
        <taxon>Bacteria</taxon>
        <taxon>Pseudomonadati</taxon>
        <taxon>Pseudomonadota</taxon>
        <taxon>Alphaproteobacteria</taxon>
        <taxon>Sphingomonadales</taxon>
        <taxon>Sphingomonadaceae</taxon>
        <taxon>Sphingomonas</taxon>
    </lineage>
</organism>
<accession>A0ABS9VKK5</accession>
<reference evidence="1 2" key="1">
    <citation type="submission" date="2022-03" db="EMBL/GenBank/DDBJ databases">
        <authorList>
            <person name="Jo J.-H."/>
            <person name="Im W.-T."/>
        </authorList>
    </citation>
    <scope>NUCLEOTIDE SEQUENCE [LARGE SCALE GENOMIC DNA]</scope>
    <source>
        <strain evidence="1 2">SM33</strain>
    </source>
</reference>
<evidence type="ECO:0000313" key="2">
    <source>
        <dbReference type="Proteomes" id="UP001203058"/>
    </source>
</evidence>
<dbReference type="RefSeq" id="WP_241446276.1">
    <property type="nucleotide sequence ID" value="NZ_JAKZHW010000001.1"/>
</dbReference>
<name>A0ABS9VKK5_9SPHN</name>
<comment type="caution">
    <text evidence="1">The sequence shown here is derived from an EMBL/GenBank/DDBJ whole genome shotgun (WGS) entry which is preliminary data.</text>
</comment>